<dbReference type="OrthoDB" id="2989999at2"/>
<accession>A0A3A6PCC8</accession>
<proteinExistence type="predicted"/>
<sequence>MAEYDFVWNDRLRIHLPSLKKDWDQYSEEEQSHLIERWELIRGRIPDLIMELERTINGKQSELYEEEDFKRSCVLNYEIAEQASRINDLQIWYRMNQELESRRHS</sequence>
<organism evidence="1 2">
    <name type="scientific">Paenibacillus pinisoli</name>
    <dbReference type="NCBI Taxonomy" id="1276110"/>
    <lineage>
        <taxon>Bacteria</taxon>
        <taxon>Bacillati</taxon>
        <taxon>Bacillota</taxon>
        <taxon>Bacilli</taxon>
        <taxon>Bacillales</taxon>
        <taxon>Paenibacillaceae</taxon>
        <taxon>Paenibacillus</taxon>
    </lineage>
</organism>
<dbReference type="RefSeq" id="WP_120113026.1">
    <property type="nucleotide sequence ID" value="NZ_QXQB01000004.1"/>
</dbReference>
<evidence type="ECO:0008006" key="3">
    <source>
        <dbReference type="Google" id="ProtNLM"/>
    </source>
</evidence>
<evidence type="ECO:0000313" key="1">
    <source>
        <dbReference type="EMBL" id="RJX38207.1"/>
    </source>
</evidence>
<evidence type="ECO:0000313" key="2">
    <source>
        <dbReference type="Proteomes" id="UP000267798"/>
    </source>
</evidence>
<gene>
    <name evidence="1" type="ORF">D3P09_19265</name>
</gene>
<keyword evidence="2" id="KW-1185">Reference proteome</keyword>
<dbReference type="AlphaFoldDB" id="A0A3A6PCC8"/>
<comment type="caution">
    <text evidence="1">The sequence shown here is derived from an EMBL/GenBank/DDBJ whole genome shotgun (WGS) entry which is preliminary data.</text>
</comment>
<dbReference type="Proteomes" id="UP000267798">
    <property type="component" value="Unassembled WGS sequence"/>
</dbReference>
<dbReference type="EMBL" id="QXQB01000004">
    <property type="protein sequence ID" value="RJX38207.1"/>
    <property type="molecule type" value="Genomic_DNA"/>
</dbReference>
<name>A0A3A6PCC8_9BACL</name>
<reference evidence="1 2" key="1">
    <citation type="submission" date="2018-09" db="EMBL/GenBank/DDBJ databases">
        <title>Paenibacillus aracenensis nov. sp. isolated from a cave in southern Spain.</title>
        <authorList>
            <person name="Jurado V."/>
            <person name="Gutierrez-Patricio S."/>
            <person name="Gonzalez-Pimentel J.L."/>
            <person name="Miller A.Z."/>
            <person name="Laiz L."/>
            <person name="Saiz-Jimenez C."/>
        </authorList>
    </citation>
    <scope>NUCLEOTIDE SEQUENCE [LARGE SCALE GENOMIC DNA]</scope>
    <source>
        <strain evidence="1 2">JCM 19203</strain>
    </source>
</reference>
<protein>
    <recommendedName>
        <fullName evidence="3">Radical SAM protein</fullName>
    </recommendedName>
</protein>